<accession>A0A0N9HVP8</accession>
<dbReference type="SFLD" id="SFLDG01129">
    <property type="entry name" value="C1.5:_HAD__Beta-PGM__Phosphata"/>
    <property type="match status" value="1"/>
</dbReference>
<dbReference type="OrthoDB" id="9793014at2"/>
<dbReference type="GO" id="GO:0006281">
    <property type="term" value="P:DNA repair"/>
    <property type="evidence" value="ECO:0007669"/>
    <property type="project" value="TreeGrafter"/>
</dbReference>
<dbReference type="InterPro" id="IPR050155">
    <property type="entry name" value="HAD-like_hydrolase_sf"/>
</dbReference>
<dbReference type="GO" id="GO:0008967">
    <property type="term" value="F:phosphoglycolate phosphatase activity"/>
    <property type="evidence" value="ECO:0007669"/>
    <property type="project" value="TreeGrafter"/>
</dbReference>
<reference evidence="1 2" key="1">
    <citation type="submission" date="2015-07" db="EMBL/GenBank/DDBJ databases">
        <title>Genome sequencing of Kibdelosporangium phytohabitans.</title>
        <authorList>
            <person name="Qin S."/>
            <person name="Xing K."/>
        </authorList>
    </citation>
    <scope>NUCLEOTIDE SEQUENCE [LARGE SCALE GENOMIC DNA]</scope>
    <source>
        <strain evidence="1 2">KLBMP1111</strain>
    </source>
</reference>
<gene>
    <name evidence="1" type="ORF">AOZ06_03025</name>
</gene>
<proteinExistence type="predicted"/>
<keyword evidence="2" id="KW-1185">Reference proteome</keyword>
<dbReference type="PANTHER" id="PTHR43434:SF1">
    <property type="entry name" value="PHOSPHOGLYCOLATE PHOSPHATASE"/>
    <property type="match status" value="1"/>
</dbReference>
<dbReference type="SUPFAM" id="SSF56784">
    <property type="entry name" value="HAD-like"/>
    <property type="match status" value="1"/>
</dbReference>
<dbReference type="EMBL" id="CP012752">
    <property type="protein sequence ID" value="ALG06027.1"/>
    <property type="molecule type" value="Genomic_DNA"/>
</dbReference>
<dbReference type="InterPro" id="IPR023214">
    <property type="entry name" value="HAD_sf"/>
</dbReference>
<dbReference type="AlphaFoldDB" id="A0A0N9HVP8"/>
<dbReference type="Proteomes" id="UP000063699">
    <property type="component" value="Chromosome"/>
</dbReference>
<dbReference type="KEGG" id="kphy:AOZ06_03025"/>
<organism evidence="1 2">
    <name type="scientific">Kibdelosporangium phytohabitans</name>
    <dbReference type="NCBI Taxonomy" id="860235"/>
    <lineage>
        <taxon>Bacteria</taxon>
        <taxon>Bacillati</taxon>
        <taxon>Actinomycetota</taxon>
        <taxon>Actinomycetes</taxon>
        <taxon>Pseudonocardiales</taxon>
        <taxon>Pseudonocardiaceae</taxon>
        <taxon>Kibdelosporangium</taxon>
    </lineage>
</organism>
<sequence length="203" mass="21092">MTVTVGFDLDLTLIDPRPGIIEAMVALAADTGLPLDGEYVAANMGPPLRDMLATVGVPEARLDWCVTRFRATYPQIVIPTTVPMPGAVAALQAVRAVGGKTVIVTGKYQRNAQLHIDALGWEIDHLVGDLWSAGKAEALKLHGASIYVGDHIGDMKGATAAGAFAVGVTTGPCDAATLTEAGADVVLDSLADFPAWFSDAAPR</sequence>
<dbReference type="InterPro" id="IPR041492">
    <property type="entry name" value="HAD_2"/>
</dbReference>
<dbReference type="InterPro" id="IPR036412">
    <property type="entry name" value="HAD-like_sf"/>
</dbReference>
<evidence type="ECO:0000313" key="2">
    <source>
        <dbReference type="Proteomes" id="UP000063699"/>
    </source>
</evidence>
<name>A0A0N9HVP8_9PSEU</name>
<dbReference type="STRING" id="860235.AOZ06_03025"/>
<protein>
    <submittedName>
        <fullName evidence="1">Haloacid dehalogenase</fullName>
    </submittedName>
</protein>
<dbReference type="PANTHER" id="PTHR43434">
    <property type="entry name" value="PHOSPHOGLYCOLATE PHOSPHATASE"/>
    <property type="match status" value="1"/>
</dbReference>
<evidence type="ECO:0000313" key="1">
    <source>
        <dbReference type="EMBL" id="ALG06027.1"/>
    </source>
</evidence>
<dbReference type="Gene3D" id="1.10.150.240">
    <property type="entry name" value="Putative phosphatase, domain 2"/>
    <property type="match status" value="1"/>
</dbReference>
<dbReference type="SFLD" id="SFLDS00003">
    <property type="entry name" value="Haloacid_Dehalogenase"/>
    <property type="match status" value="1"/>
</dbReference>
<dbReference type="RefSeq" id="WP_054288003.1">
    <property type="nucleotide sequence ID" value="NZ_CP012752.1"/>
</dbReference>
<dbReference type="Pfam" id="PF13419">
    <property type="entry name" value="HAD_2"/>
    <property type="match status" value="1"/>
</dbReference>
<dbReference type="Gene3D" id="3.40.50.1000">
    <property type="entry name" value="HAD superfamily/HAD-like"/>
    <property type="match status" value="1"/>
</dbReference>
<dbReference type="GO" id="GO:0005829">
    <property type="term" value="C:cytosol"/>
    <property type="evidence" value="ECO:0007669"/>
    <property type="project" value="TreeGrafter"/>
</dbReference>
<dbReference type="InterPro" id="IPR023198">
    <property type="entry name" value="PGP-like_dom2"/>
</dbReference>